<protein>
    <submittedName>
        <fullName evidence="3">Uncharacterized protein</fullName>
    </submittedName>
</protein>
<dbReference type="EMBL" id="CAJGYO010000018">
    <property type="protein sequence ID" value="CAD6336535.1"/>
    <property type="molecule type" value="Genomic_DNA"/>
</dbReference>
<gene>
    <name evidence="3" type="ORF">NCGR_LOCUS60633</name>
</gene>
<accession>A0A811S2E7</accession>
<name>A0A811S2E7_9POAL</name>
<sequence>MLLARALGFSAAPPCYPAVEARLSAAAAAITRGDFPEGFVFGAGTSAYQVGVGVLLLVPGNGKRMRVTEVVLKSVLFVQVEGAWAEDGKKPSIWDTYTRSGYSIDHATGDVAADQYHHYKEDVKLMHDMGLDAYRFSIAWSRLIPDGRGAVNPKGLEYYNSLIHELLRYGIQPHVTIYHFDLPQALQDEYNGLLSPRIMSFGDRVKHWSTVNEPNIEPLGGYDQGYLPPRRCSFPFGLGVPCTRGNSTTEPYAVAHHLLLAHASAVSLCRRKYQGEQGGRIGLTLLAWWYEPATRKPEDVEAAARANDFTIGWFMHPLVYGDYPPVMRRNVGSRLPVLTAQESAMVRGSFDFVGINQYGALLVEADLGQLKRELRDYYGDAAINFVTLPFQSTMRNHQERQLGLRNNEAPWALSKVLEHLQIQYGNPPVMIHENGAGHEPDPSGGFLYDDEFRAHFLQAYIQAALGSVRNGSDVRGYFVWSFMDVFEYLFAYRFRFGLYGVDFAAEDRTRYARSSARWYAGFLRGGGDLTPAPPLGDGHGSTYSE</sequence>
<dbReference type="AlphaFoldDB" id="A0A811S2E7"/>
<dbReference type="SUPFAM" id="SSF51445">
    <property type="entry name" value="(Trans)glycosidases"/>
    <property type="match status" value="1"/>
</dbReference>
<dbReference type="GO" id="GO:0005975">
    <property type="term" value="P:carbohydrate metabolic process"/>
    <property type="evidence" value="ECO:0007669"/>
    <property type="project" value="InterPro"/>
</dbReference>
<dbReference type="Gene3D" id="3.20.20.80">
    <property type="entry name" value="Glycosidases"/>
    <property type="match status" value="1"/>
</dbReference>
<evidence type="ECO:0000256" key="1">
    <source>
        <dbReference type="ARBA" id="ARBA00010838"/>
    </source>
</evidence>
<reference evidence="3" key="1">
    <citation type="submission" date="2020-10" db="EMBL/GenBank/DDBJ databases">
        <authorList>
            <person name="Han B."/>
            <person name="Lu T."/>
            <person name="Zhao Q."/>
            <person name="Huang X."/>
            <person name="Zhao Y."/>
        </authorList>
    </citation>
    <scope>NUCLEOTIDE SEQUENCE</scope>
</reference>
<dbReference type="OrthoDB" id="65569at2759"/>
<dbReference type="Pfam" id="PF00232">
    <property type="entry name" value="Glyco_hydro_1"/>
    <property type="match status" value="1"/>
</dbReference>
<evidence type="ECO:0000313" key="3">
    <source>
        <dbReference type="EMBL" id="CAD6336535.1"/>
    </source>
</evidence>
<organism evidence="3 4">
    <name type="scientific">Miscanthus lutarioriparius</name>
    <dbReference type="NCBI Taxonomy" id="422564"/>
    <lineage>
        <taxon>Eukaryota</taxon>
        <taxon>Viridiplantae</taxon>
        <taxon>Streptophyta</taxon>
        <taxon>Embryophyta</taxon>
        <taxon>Tracheophyta</taxon>
        <taxon>Spermatophyta</taxon>
        <taxon>Magnoliopsida</taxon>
        <taxon>Liliopsida</taxon>
        <taxon>Poales</taxon>
        <taxon>Poaceae</taxon>
        <taxon>PACMAD clade</taxon>
        <taxon>Panicoideae</taxon>
        <taxon>Andropogonodae</taxon>
        <taxon>Andropogoneae</taxon>
        <taxon>Saccharinae</taxon>
        <taxon>Miscanthus</taxon>
    </lineage>
</organism>
<dbReference type="Proteomes" id="UP000604825">
    <property type="component" value="Unassembled WGS sequence"/>
</dbReference>
<dbReference type="GO" id="GO:0008422">
    <property type="term" value="F:beta-glucosidase activity"/>
    <property type="evidence" value="ECO:0007669"/>
    <property type="project" value="TreeGrafter"/>
</dbReference>
<comment type="similarity">
    <text evidence="1 2">Belongs to the glycosyl hydrolase 1 family.</text>
</comment>
<dbReference type="InterPro" id="IPR017853">
    <property type="entry name" value="GH"/>
</dbReference>
<dbReference type="PANTHER" id="PTHR10353:SF160">
    <property type="entry name" value="BETA-GLUCOSIDASE 11"/>
    <property type="match status" value="1"/>
</dbReference>
<dbReference type="PANTHER" id="PTHR10353">
    <property type="entry name" value="GLYCOSYL HYDROLASE"/>
    <property type="match status" value="1"/>
</dbReference>
<dbReference type="InterPro" id="IPR001360">
    <property type="entry name" value="Glyco_hydro_1"/>
</dbReference>
<keyword evidence="4" id="KW-1185">Reference proteome</keyword>
<proteinExistence type="inferred from homology"/>
<dbReference type="PRINTS" id="PR00131">
    <property type="entry name" value="GLHYDRLASE1"/>
</dbReference>
<comment type="caution">
    <text evidence="3">The sequence shown here is derived from an EMBL/GenBank/DDBJ whole genome shotgun (WGS) entry which is preliminary data.</text>
</comment>
<evidence type="ECO:0000313" key="4">
    <source>
        <dbReference type="Proteomes" id="UP000604825"/>
    </source>
</evidence>
<evidence type="ECO:0000256" key="2">
    <source>
        <dbReference type="RuleBase" id="RU003690"/>
    </source>
</evidence>